<evidence type="ECO:0000256" key="2">
    <source>
        <dbReference type="ARBA" id="ARBA00022679"/>
    </source>
</evidence>
<evidence type="ECO:0000313" key="7">
    <source>
        <dbReference type="Proteomes" id="UP000198104"/>
    </source>
</evidence>
<dbReference type="Pfam" id="PF01564">
    <property type="entry name" value="Spermine_synth"/>
    <property type="match status" value="1"/>
</dbReference>
<evidence type="ECO:0000256" key="3">
    <source>
        <dbReference type="ARBA" id="ARBA00023115"/>
    </source>
</evidence>
<dbReference type="Gene3D" id="3.40.50.150">
    <property type="entry name" value="Vaccinia Virus protein VP39"/>
    <property type="match status" value="1"/>
</dbReference>
<feature type="domain" description="PABS" evidence="5">
    <location>
        <begin position="76"/>
        <end position="237"/>
    </location>
</feature>
<keyword evidence="2 4" id="KW-0808">Transferase</keyword>
<dbReference type="GO" id="GO:0016740">
    <property type="term" value="F:transferase activity"/>
    <property type="evidence" value="ECO:0007669"/>
    <property type="project" value="UniProtKB-UniRule"/>
</dbReference>
<dbReference type="OrthoDB" id="117774at2"/>
<dbReference type="Proteomes" id="UP000198104">
    <property type="component" value="Unassembled WGS sequence"/>
</dbReference>
<dbReference type="RefSeq" id="WP_088528145.1">
    <property type="nucleotide sequence ID" value="NZ_NGUO01000018.1"/>
</dbReference>
<evidence type="ECO:0000259" key="5">
    <source>
        <dbReference type="PROSITE" id="PS51006"/>
    </source>
</evidence>
<name>A0A254PS52_9BURK</name>
<comment type="caution">
    <text evidence="6">The sequence shown here is derived from an EMBL/GenBank/DDBJ whole genome shotgun (WGS) entry which is preliminary data.</text>
</comment>
<dbReference type="PROSITE" id="PS51006">
    <property type="entry name" value="PABS_2"/>
    <property type="match status" value="1"/>
</dbReference>
<dbReference type="SUPFAM" id="SSF53335">
    <property type="entry name" value="S-adenosyl-L-methionine-dependent methyltransferases"/>
    <property type="match status" value="1"/>
</dbReference>
<evidence type="ECO:0000256" key="4">
    <source>
        <dbReference type="PROSITE-ProRule" id="PRU00354"/>
    </source>
</evidence>
<gene>
    <name evidence="6" type="ORF">CBI30_09950</name>
</gene>
<accession>A0A254PS52</accession>
<dbReference type="AlphaFoldDB" id="A0A254PS52"/>
<evidence type="ECO:0000256" key="1">
    <source>
        <dbReference type="ARBA" id="ARBA00007867"/>
    </source>
</evidence>
<dbReference type="PANTHER" id="PTHR43317">
    <property type="entry name" value="THERMOSPERMINE SYNTHASE ACAULIS5"/>
    <property type="match status" value="1"/>
</dbReference>
<dbReference type="InterPro" id="IPR029063">
    <property type="entry name" value="SAM-dependent_MTases_sf"/>
</dbReference>
<feature type="active site" description="Proton acceptor" evidence="4">
    <location>
        <position position="157"/>
    </location>
</feature>
<comment type="similarity">
    <text evidence="1">Belongs to the spermidine/spermine synthase family.</text>
</comment>
<sequence>MAQTKSAFNPSGMQLIKDGLFKLKERFDGTQGEPYIVESNKFKALYFDSESTQSLMDMQAPIRLVVSYTETMMGFLLFHPNPKKIAMIGLGGGSLAKYCHHYLPQSSIVVLENSARVIALKDKFHVPENDSRFQVLEADGAEYFRNTEEKYDILLIDGYTKLGQAAQLCSEDFYASCLACLNPNGVLVINFSGAAGLNQVYQERVDRIFEYPSVLVMEDDRMNQILFVSQGAALSSPAEDLLRCASSLGQVHDIHLARTAQNFLMQRKTDAQ</sequence>
<dbReference type="PANTHER" id="PTHR43317:SF1">
    <property type="entry name" value="THERMOSPERMINE SYNTHASE ACAULIS5"/>
    <property type="match status" value="1"/>
</dbReference>
<proteinExistence type="inferred from homology"/>
<protein>
    <recommendedName>
        <fullName evidence="5">PABS domain-containing protein</fullName>
    </recommendedName>
</protein>
<evidence type="ECO:0000313" key="6">
    <source>
        <dbReference type="EMBL" id="OWS69380.1"/>
    </source>
</evidence>
<reference evidence="6 7" key="1">
    <citation type="submission" date="2017-05" db="EMBL/GenBank/DDBJ databases">
        <title>Polynucleobacter sp. MWH-K35W1 isolated from the permanently anoxic monimolimnion of a meromictic lake.</title>
        <authorList>
            <person name="Hahn M.W."/>
        </authorList>
    </citation>
    <scope>NUCLEOTIDE SEQUENCE [LARGE SCALE GENOMIC DNA]</scope>
    <source>
        <strain evidence="6 7">MWH-K35W1</strain>
    </source>
</reference>
<dbReference type="GO" id="GO:0006596">
    <property type="term" value="P:polyamine biosynthetic process"/>
    <property type="evidence" value="ECO:0007669"/>
    <property type="project" value="UniProtKB-UniRule"/>
</dbReference>
<keyword evidence="3 4" id="KW-0620">Polyamine biosynthesis</keyword>
<dbReference type="EMBL" id="NGUO01000018">
    <property type="protein sequence ID" value="OWS69380.1"/>
    <property type="molecule type" value="Genomic_DNA"/>
</dbReference>
<organism evidence="6 7">
    <name type="scientific">Polynucleobacter aenigmaticus</name>
    <dbReference type="NCBI Taxonomy" id="1743164"/>
    <lineage>
        <taxon>Bacteria</taxon>
        <taxon>Pseudomonadati</taxon>
        <taxon>Pseudomonadota</taxon>
        <taxon>Betaproteobacteria</taxon>
        <taxon>Burkholderiales</taxon>
        <taxon>Burkholderiaceae</taxon>
        <taxon>Polynucleobacter</taxon>
    </lineage>
</organism>
<dbReference type="InterPro" id="IPR030374">
    <property type="entry name" value="PABS"/>
</dbReference>
<keyword evidence="7" id="KW-1185">Reference proteome</keyword>